<evidence type="ECO:0000313" key="3">
    <source>
        <dbReference type="Proteomes" id="UP000739411"/>
    </source>
</evidence>
<protein>
    <submittedName>
        <fullName evidence="2">PQQ-dependent sugar dehydrogenase</fullName>
    </submittedName>
</protein>
<dbReference type="SUPFAM" id="SSF50952">
    <property type="entry name" value="Soluble quinoprotein glucose dehydrogenase"/>
    <property type="match status" value="1"/>
</dbReference>
<name>A0A935K8I1_9RHOO</name>
<dbReference type="Pfam" id="PF07995">
    <property type="entry name" value="GSDH"/>
    <property type="match status" value="1"/>
</dbReference>
<dbReference type="InterPro" id="IPR011042">
    <property type="entry name" value="6-blade_b-propeller_TolB-like"/>
</dbReference>
<sequence>MRSARHVTPAPPLPPEFLCIYRSRYPFHSMPPVKIILQMASTFLSLPHTAVGDGKSAQANTEQPLHQWTPSIAPSGMVFVTSEKYGKAWEGNLLVGSLKFNYLARLELERPFEGSVVKETRLLESLRERIRDVRQGPDGYIYVVIDSANGQLIRLDPAK</sequence>
<organism evidence="2 3">
    <name type="scientific">Candidatus Dechloromonas phosphorivorans</name>
    <dbReference type="NCBI Taxonomy" id="2899244"/>
    <lineage>
        <taxon>Bacteria</taxon>
        <taxon>Pseudomonadati</taxon>
        <taxon>Pseudomonadota</taxon>
        <taxon>Betaproteobacteria</taxon>
        <taxon>Rhodocyclales</taxon>
        <taxon>Azonexaceae</taxon>
        <taxon>Dechloromonas</taxon>
    </lineage>
</organism>
<evidence type="ECO:0000259" key="1">
    <source>
        <dbReference type="Pfam" id="PF07995"/>
    </source>
</evidence>
<dbReference type="Proteomes" id="UP000739411">
    <property type="component" value="Unassembled WGS sequence"/>
</dbReference>
<dbReference type="AlphaFoldDB" id="A0A935K8I1"/>
<reference evidence="2 3" key="1">
    <citation type="submission" date="2020-10" db="EMBL/GenBank/DDBJ databases">
        <title>Connecting structure to function with the recovery of over 1000 high-quality activated sludge metagenome-assembled genomes encoding full-length rRNA genes using long-read sequencing.</title>
        <authorList>
            <person name="Singleton C.M."/>
            <person name="Petriglieri F."/>
            <person name="Kristensen J.M."/>
            <person name="Kirkegaard R.H."/>
            <person name="Michaelsen T.Y."/>
            <person name="Andersen M.H."/>
            <person name="Karst S.M."/>
            <person name="Dueholm M.S."/>
            <person name="Nielsen P.H."/>
            <person name="Albertsen M."/>
        </authorList>
    </citation>
    <scope>NUCLEOTIDE SEQUENCE [LARGE SCALE GENOMIC DNA]</scope>
    <source>
        <strain evidence="2">EsbW_18-Q3-R4-48_BATAC.463</strain>
    </source>
</reference>
<accession>A0A935K8I1</accession>
<proteinExistence type="predicted"/>
<dbReference type="InterPro" id="IPR012938">
    <property type="entry name" value="Glc/Sorbosone_DH"/>
</dbReference>
<feature type="domain" description="Glucose/Sorbosone dehydrogenase" evidence="1">
    <location>
        <begin position="51"/>
        <end position="154"/>
    </location>
</feature>
<evidence type="ECO:0000313" key="2">
    <source>
        <dbReference type="EMBL" id="MBK7417462.1"/>
    </source>
</evidence>
<gene>
    <name evidence="2" type="ORF">IPJ38_22630</name>
</gene>
<comment type="caution">
    <text evidence="2">The sequence shown here is derived from an EMBL/GenBank/DDBJ whole genome shotgun (WGS) entry which is preliminary data.</text>
</comment>
<dbReference type="EMBL" id="JADJMS010000052">
    <property type="protein sequence ID" value="MBK7417462.1"/>
    <property type="molecule type" value="Genomic_DNA"/>
</dbReference>
<dbReference type="InterPro" id="IPR011041">
    <property type="entry name" value="Quinoprot_gluc/sorb_DH_b-prop"/>
</dbReference>
<dbReference type="Gene3D" id="2.120.10.30">
    <property type="entry name" value="TolB, C-terminal domain"/>
    <property type="match status" value="1"/>
</dbReference>